<dbReference type="Proteomes" id="UP000010297">
    <property type="component" value="Unassembled WGS sequence"/>
</dbReference>
<keyword evidence="3" id="KW-1185">Reference proteome</keyword>
<evidence type="ECO:0000313" key="2">
    <source>
        <dbReference type="EMBL" id="GAB52143.1"/>
    </source>
</evidence>
<comment type="caution">
    <text evidence="2">The sequence shown here is derived from an EMBL/GenBank/DDBJ whole genome shotgun (WGS) entry which is preliminary data.</text>
</comment>
<gene>
    <name evidence="2" type="ORF">EH105704_05_01490</name>
</gene>
<dbReference type="InterPro" id="IPR018895">
    <property type="entry name" value="DUF2474"/>
</dbReference>
<organism evidence="2 3">
    <name type="scientific">Atlantibacter hermannii NBRC 105704</name>
    <dbReference type="NCBI Taxonomy" id="1115512"/>
    <lineage>
        <taxon>Bacteria</taxon>
        <taxon>Pseudomonadati</taxon>
        <taxon>Pseudomonadota</taxon>
        <taxon>Gammaproteobacteria</taxon>
        <taxon>Enterobacterales</taxon>
        <taxon>Enterobacteriaceae</taxon>
        <taxon>Atlantibacter</taxon>
    </lineage>
</organism>
<dbReference type="Pfam" id="PF10617">
    <property type="entry name" value="DUF2474"/>
    <property type="match status" value="1"/>
</dbReference>
<evidence type="ECO:0000256" key="1">
    <source>
        <dbReference type="SAM" id="Phobius"/>
    </source>
</evidence>
<keyword evidence="1" id="KW-1133">Transmembrane helix</keyword>
<protein>
    <recommendedName>
        <fullName evidence="4">DUF2474 domain-containing protein</fullName>
    </recommendedName>
</protein>
<feature type="transmembrane region" description="Helical" evidence="1">
    <location>
        <begin position="12"/>
        <end position="36"/>
    </location>
</feature>
<evidence type="ECO:0000313" key="3">
    <source>
        <dbReference type="Proteomes" id="UP000010297"/>
    </source>
</evidence>
<dbReference type="GeneID" id="92828474"/>
<sequence>MAKRQSKISQVLWLVMIWGASILALGAVSLVLRFLMTSAGLKAS</sequence>
<reference evidence="2 3" key="1">
    <citation type="submission" date="2012-02" db="EMBL/GenBank/DDBJ databases">
        <title>Whole genome shotgun sequence of Escherichia hermannii NBRC 105704.</title>
        <authorList>
            <person name="Yoshida I."/>
            <person name="Hosoyama A."/>
            <person name="Tsuchikane K."/>
            <person name="Katsumata H."/>
            <person name="Yamazaki S."/>
            <person name="Fujita N."/>
        </authorList>
    </citation>
    <scope>NUCLEOTIDE SEQUENCE [LARGE SCALE GENOMIC DNA]</scope>
    <source>
        <strain evidence="2 3">NBRC 105704</strain>
    </source>
</reference>
<evidence type="ECO:0008006" key="4">
    <source>
        <dbReference type="Google" id="ProtNLM"/>
    </source>
</evidence>
<proteinExistence type="predicted"/>
<dbReference type="RefSeq" id="WP_002435720.1">
    <property type="nucleotide sequence ID" value="NZ_BAFF01000005.1"/>
</dbReference>
<accession>H5V2D5</accession>
<keyword evidence="1" id="KW-0812">Transmembrane</keyword>
<keyword evidence="1" id="KW-0472">Membrane</keyword>
<dbReference type="AlphaFoldDB" id="H5V2D5"/>
<name>H5V2D5_ATLHE</name>
<dbReference type="EMBL" id="BAFF01000005">
    <property type="protein sequence ID" value="GAB52143.1"/>
    <property type="molecule type" value="Genomic_DNA"/>
</dbReference>